<dbReference type="Pfam" id="PF00196">
    <property type="entry name" value="GerE"/>
    <property type="match status" value="1"/>
</dbReference>
<sequence>MLVTPTSAVSELVRAGRIADALAVLATGPEPSVAASTLAMECRLARGEIDLALGLGEALADAVEGADGARAAHALGELAAATGRDDDAVGHFLRAGELATGDEDDPVELPWRAGAALSLIRLGRHDEAQQHAQAHRVLAARQRSAYALAGALRTIAAVGAGGRREDLLREARTLLGDGHARLAATIDTDLAGLLALMGGAVGRQEAVVLLRSAEVYADIEDLWPLHGRVRRLLERLGEQPATLRCEAIARLTDLEHHLSRLAGTGSSNRQIAEQEGLTVKAVEWHLSRAYRKLGIRSRRELPRSLKLV</sequence>
<dbReference type="Proteomes" id="UP000294894">
    <property type="component" value="Chromosome"/>
</dbReference>
<dbReference type="PANTHER" id="PTHR43214">
    <property type="entry name" value="TWO-COMPONENT RESPONSE REGULATOR"/>
    <property type="match status" value="1"/>
</dbReference>
<dbReference type="InterPro" id="IPR039420">
    <property type="entry name" value="WalR-like"/>
</dbReference>
<feature type="domain" description="HTH luxR-type" evidence="2">
    <location>
        <begin position="244"/>
        <end position="308"/>
    </location>
</feature>
<evidence type="ECO:0000259" key="2">
    <source>
        <dbReference type="PROSITE" id="PS50043"/>
    </source>
</evidence>
<dbReference type="RefSeq" id="WP_135078015.1">
    <property type="nucleotide sequence ID" value="NZ_CP038267.1"/>
</dbReference>
<dbReference type="CDD" id="cd06170">
    <property type="entry name" value="LuxR_C_like"/>
    <property type="match status" value="1"/>
</dbReference>
<dbReference type="SUPFAM" id="SSF48452">
    <property type="entry name" value="TPR-like"/>
    <property type="match status" value="1"/>
</dbReference>
<name>A0A4P7GMK4_9ACTN</name>
<dbReference type="GO" id="GO:0006355">
    <property type="term" value="P:regulation of DNA-templated transcription"/>
    <property type="evidence" value="ECO:0007669"/>
    <property type="project" value="InterPro"/>
</dbReference>
<dbReference type="SUPFAM" id="SSF46894">
    <property type="entry name" value="C-terminal effector domain of the bipartite response regulators"/>
    <property type="match status" value="1"/>
</dbReference>
<dbReference type="InterPro" id="IPR036388">
    <property type="entry name" value="WH-like_DNA-bd_sf"/>
</dbReference>
<evidence type="ECO:0000313" key="3">
    <source>
        <dbReference type="EMBL" id="QBR93017.1"/>
    </source>
</evidence>
<dbReference type="SMART" id="SM00421">
    <property type="entry name" value="HTH_LUXR"/>
    <property type="match status" value="1"/>
</dbReference>
<dbReference type="GO" id="GO:0003677">
    <property type="term" value="F:DNA binding"/>
    <property type="evidence" value="ECO:0007669"/>
    <property type="project" value="UniProtKB-KW"/>
</dbReference>
<organism evidence="3 4">
    <name type="scientific">Nocardioides euryhalodurans</name>
    <dbReference type="NCBI Taxonomy" id="2518370"/>
    <lineage>
        <taxon>Bacteria</taxon>
        <taxon>Bacillati</taxon>
        <taxon>Actinomycetota</taxon>
        <taxon>Actinomycetes</taxon>
        <taxon>Propionibacteriales</taxon>
        <taxon>Nocardioidaceae</taxon>
        <taxon>Nocardioides</taxon>
    </lineage>
</organism>
<dbReference type="PROSITE" id="PS50043">
    <property type="entry name" value="HTH_LUXR_2"/>
    <property type="match status" value="1"/>
</dbReference>
<dbReference type="EMBL" id="CP038267">
    <property type="protein sequence ID" value="QBR93017.1"/>
    <property type="molecule type" value="Genomic_DNA"/>
</dbReference>
<keyword evidence="1" id="KW-0238">DNA-binding</keyword>
<keyword evidence="4" id="KW-1185">Reference proteome</keyword>
<evidence type="ECO:0000256" key="1">
    <source>
        <dbReference type="ARBA" id="ARBA00023125"/>
    </source>
</evidence>
<dbReference type="OrthoDB" id="3178131at2"/>
<dbReference type="AlphaFoldDB" id="A0A4P7GMK4"/>
<proteinExistence type="predicted"/>
<dbReference type="InterPro" id="IPR000792">
    <property type="entry name" value="Tscrpt_reg_LuxR_C"/>
</dbReference>
<dbReference type="KEGG" id="noy:EXE57_12615"/>
<protein>
    <submittedName>
        <fullName evidence="3">LuxR family transcriptional regulator</fullName>
    </submittedName>
</protein>
<accession>A0A4P7GMK4</accession>
<gene>
    <name evidence="3" type="ORF">EXE57_12615</name>
</gene>
<dbReference type="InterPro" id="IPR016032">
    <property type="entry name" value="Sig_transdc_resp-reg_C-effctor"/>
</dbReference>
<dbReference type="Gene3D" id="1.10.10.10">
    <property type="entry name" value="Winged helix-like DNA-binding domain superfamily/Winged helix DNA-binding domain"/>
    <property type="match status" value="1"/>
</dbReference>
<evidence type="ECO:0000313" key="4">
    <source>
        <dbReference type="Proteomes" id="UP000294894"/>
    </source>
</evidence>
<reference evidence="3 4" key="1">
    <citation type="submission" date="2019-03" db="EMBL/GenBank/DDBJ databases">
        <title>Three New Species of Nocardioides, Nocardioides euryhalodurans sp. nov., Nocardioides seonyuensis sp. nov. and Nocardioides eburneoflavus sp. nov., Iolated from Soil.</title>
        <authorList>
            <person name="Roh S.G."/>
            <person name="Lee C."/>
            <person name="Kim M.-K."/>
            <person name="Kim S.B."/>
        </authorList>
    </citation>
    <scope>NUCLEOTIDE SEQUENCE [LARGE SCALE GENOMIC DNA]</scope>
    <source>
        <strain evidence="3 4">MMS17-SY117</strain>
    </source>
</reference>
<dbReference type="InterPro" id="IPR011990">
    <property type="entry name" value="TPR-like_helical_dom_sf"/>
</dbReference>